<organism evidence="3 4">
    <name type="scientific">Laccaria amethystina LaAM-08-1</name>
    <dbReference type="NCBI Taxonomy" id="1095629"/>
    <lineage>
        <taxon>Eukaryota</taxon>
        <taxon>Fungi</taxon>
        <taxon>Dikarya</taxon>
        <taxon>Basidiomycota</taxon>
        <taxon>Agaricomycotina</taxon>
        <taxon>Agaricomycetes</taxon>
        <taxon>Agaricomycetidae</taxon>
        <taxon>Agaricales</taxon>
        <taxon>Agaricineae</taxon>
        <taxon>Hydnangiaceae</taxon>
        <taxon>Laccaria</taxon>
    </lineage>
</organism>
<dbReference type="HOGENOM" id="CLU_1224935_0_0_1"/>
<sequence length="226" mass="25513">MSSTMIFPKYFLFFAAVLLALLQSTLARPYPLFDDGLIERETSEDTLFKRGVTDFDARNNILGWFPELERRAPPRRAKQQQKQPQRQQQKQQTQKGQGAYTWAKSANKELNRMGLHGQAREDAKKWHEKQVAEHIKANLALQGAQKTVIHHVAHSGGSDPNAPFHVTASFRDNNNKEIKKMHNGKETPHHHLDVSYDGLPSKAAFLQNNAAIQAKNSKKGGGKTKP</sequence>
<feature type="signal peptide" evidence="2">
    <location>
        <begin position="1"/>
        <end position="27"/>
    </location>
</feature>
<evidence type="ECO:0000313" key="4">
    <source>
        <dbReference type="Proteomes" id="UP000054477"/>
    </source>
</evidence>
<name>A0A0C9WPG2_9AGAR</name>
<feature type="chain" id="PRO_5002222457" evidence="2">
    <location>
        <begin position="28"/>
        <end position="226"/>
    </location>
</feature>
<dbReference type="OrthoDB" id="3004187at2759"/>
<reference evidence="3 4" key="1">
    <citation type="submission" date="2014-04" db="EMBL/GenBank/DDBJ databases">
        <authorList>
            <consortium name="DOE Joint Genome Institute"/>
            <person name="Kuo A."/>
            <person name="Kohler A."/>
            <person name="Nagy L.G."/>
            <person name="Floudas D."/>
            <person name="Copeland A."/>
            <person name="Barry K.W."/>
            <person name="Cichocki N."/>
            <person name="Veneault-Fourrey C."/>
            <person name="LaButti K."/>
            <person name="Lindquist E.A."/>
            <person name="Lipzen A."/>
            <person name="Lundell T."/>
            <person name="Morin E."/>
            <person name="Murat C."/>
            <person name="Sun H."/>
            <person name="Tunlid A."/>
            <person name="Henrissat B."/>
            <person name="Grigoriev I.V."/>
            <person name="Hibbett D.S."/>
            <person name="Martin F."/>
            <person name="Nordberg H.P."/>
            <person name="Cantor M.N."/>
            <person name="Hua S.X."/>
        </authorList>
    </citation>
    <scope>NUCLEOTIDE SEQUENCE [LARGE SCALE GENOMIC DNA]</scope>
    <source>
        <strain evidence="3 4">LaAM-08-1</strain>
    </source>
</reference>
<proteinExistence type="predicted"/>
<evidence type="ECO:0000256" key="2">
    <source>
        <dbReference type="SAM" id="SignalP"/>
    </source>
</evidence>
<keyword evidence="2" id="KW-0732">Signal</keyword>
<protein>
    <submittedName>
        <fullName evidence="3">Uncharacterized protein</fullName>
    </submittedName>
</protein>
<evidence type="ECO:0000313" key="3">
    <source>
        <dbReference type="EMBL" id="KIJ99869.1"/>
    </source>
</evidence>
<accession>A0A0C9WPG2</accession>
<evidence type="ECO:0000256" key="1">
    <source>
        <dbReference type="SAM" id="MobiDB-lite"/>
    </source>
</evidence>
<gene>
    <name evidence="3" type="ORF">K443DRAFT_156497</name>
</gene>
<feature type="compositionally biased region" description="Low complexity" evidence="1">
    <location>
        <begin position="80"/>
        <end position="99"/>
    </location>
</feature>
<keyword evidence="4" id="KW-1185">Reference proteome</keyword>
<dbReference type="AlphaFoldDB" id="A0A0C9WPG2"/>
<dbReference type="Proteomes" id="UP000054477">
    <property type="component" value="Unassembled WGS sequence"/>
</dbReference>
<reference evidence="4" key="2">
    <citation type="submission" date="2015-01" db="EMBL/GenBank/DDBJ databases">
        <title>Evolutionary Origins and Diversification of the Mycorrhizal Mutualists.</title>
        <authorList>
            <consortium name="DOE Joint Genome Institute"/>
            <consortium name="Mycorrhizal Genomics Consortium"/>
            <person name="Kohler A."/>
            <person name="Kuo A."/>
            <person name="Nagy L.G."/>
            <person name="Floudas D."/>
            <person name="Copeland A."/>
            <person name="Barry K.W."/>
            <person name="Cichocki N."/>
            <person name="Veneault-Fourrey C."/>
            <person name="LaButti K."/>
            <person name="Lindquist E.A."/>
            <person name="Lipzen A."/>
            <person name="Lundell T."/>
            <person name="Morin E."/>
            <person name="Murat C."/>
            <person name="Riley R."/>
            <person name="Ohm R."/>
            <person name="Sun H."/>
            <person name="Tunlid A."/>
            <person name="Henrissat B."/>
            <person name="Grigoriev I.V."/>
            <person name="Hibbett D.S."/>
            <person name="Martin F."/>
        </authorList>
    </citation>
    <scope>NUCLEOTIDE SEQUENCE [LARGE SCALE GENOMIC DNA]</scope>
    <source>
        <strain evidence="4">LaAM-08-1</strain>
    </source>
</reference>
<dbReference type="EMBL" id="KN838637">
    <property type="protein sequence ID" value="KIJ99869.1"/>
    <property type="molecule type" value="Genomic_DNA"/>
</dbReference>
<feature type="region of interest" description="Disordered" evidence="1">
    <location>
        <begin position="66"/>
        <end position="99"/>
    </location>
</feature>